<dbReference type="Proteomes" id="UP000836788">
    <property type="component" value="Chromosome 19"/>
</dbReference>
<sequence>MWLKKHLLAVALLLACVIATTLFQFRAFPGLPLHQAPIAVRLSKVKEKLKQENSKSLRPDPEALHQESGTSTARGRCAINLFGLPRAFQSLVLPSLVQNVLSPNSLYQCDYFVHYYFLTYEEAGRSGLGGRIDPDEILLLEQAVRDVSPNSVISFRFDHEQAFWDKYQPFIDKIRTAKDTDGRFLYFPWRDTSYVYPETLDNIVKMWHSIESAWEVMTKHELETSLRYDRVAVLRSDVVYVTPIDVFQDNWRLINDSDRVAVVPAFGRYPVNDRMIVGPREAVEIWAAQRFNRLETHIKFVQENHPGWGMHSERFIKWTINPAIRDSNTTIVEDGNICFFRVRADETVKINDCEDGKSVVAAPSIVENTGEGKAKLLESILGRKCLVRPPDSASTSLQCPKNMT</sequence>
<organism evidence="1">
    <name type="scientific">Phaeodactylum tricornutum</name>
    <name type="common">Diatom</name>
    <dbReference type="NCBI Taxonomy" id="2850"/>
    <lineage>
        <taxon>Eukaryota</taxon>
        <taxon>Sar</taxon>
        <taxon>Stramenopiles</taxon>
        <taxon>Ochrophyta</taxon>
        <taxon>Bacillariophyta</taxon>
        <taxon>Bacillariophyceae</taxon>
        <taxon>Bacillariophycidae</taxon>
        <taxon>Naviculales</taxon>
        <taxon>Phaeodactylaceae</taxon>
        <taxon>Phaeodactylum</taxon>
    </lineage>
</organism>
<dbReference type="AlphaFoldDB" id="A0A8J9T644"/>
<name>A0A8J9T644_PHATR</name>
<dbReference type="EMBL" id="OU594960">
    <property type="protein sequence ID" value="CAG9283705.1"/>
    <property type="molecule type" value="Genomic_DNA"/>
</dbReference>
<protein>
    <submittedName>
        <fullName evidence="1">Uncharacterized protein</fullName>
    </submittedName>
</protein>
<reference evidence="1" key="1">
    <citation type="submission" date="2022-02" db="EMBL/GenBank/DDBJ databases">
        <authorList>
            <person name="Giguere J D."/>
        </authorList>
    </citation>
    <scope>NUCLEOTIDE SEQUENCE</scope>
    <source>
        <strain evidence="1">CCAP 1055/1</strain>
    </source>
</reference>
<gene>
    <name evidence="1" type="ORF">PTTT1_LOCUS23680</name>
</gene>
<proteinExistence type="predicted"/>
<dbReference type="OMA" id="KINDCED"/>
<dbReference type="PROSITE" id="PS51257">
    <property type="entry name" value="PROKAR_LIPOPROTEIN"/>
    <property type="match status" value="1"/>
</dbReference>
<evidence type="ECO:0000313" key="1">
    <source>
        <dbReference type="EMBL" id="CAG9283705.1"/>
    </source>
</evidence>
<accession>A0A8J9T644</accession>